<dbReference type="AlphaFoldDB" id="A0AA40AN86"/>
<dbReference type="InterPro" id="IPR002867">
    <property type="entry name" value="IBR_dom"/>
</dbReference>
<dbReference type="SUPFAM" id="SSF57850">
    <property type="entry name" value="RING/U-box"/>
    <property type="match status" value="2"/>
</dbReference>
<name>A0AA40AN86_9PEZI</name>
<dbReference type="Gene3D" id="3.30.40.10">
    <property type="entry name" value="Zinc/RING finger domain, C3HC4 (zinc finger)"/>
    <property type="match status" value="1"/>
</dbReference>
<evidence type="ECO:0000259" key="6">
    <source>
        <dbReference type="Pfam" id="PF01485"/>
    </source>
</evidence>
<dbReference type="GO" id="GO:0008270">
    <property type="term" value="F:zinc ion binding"/>
    <property type="evidence" value="ECO:0007669"/>
    <property type="project" value="UniProtKB-KW"/>
</dbReference>
<dbReference type="PANTHER" id="PTHR11685">
    <property type="entry name" value="RBR FAMILY RING FINGER AND IBR DOMAIN-CONTAINING"/>
    <property type="match status" value="1"/>
</dbReference>
<dbReference type="Gene3D" id="1.20.120.1750">
    <property type="match status" value="1"/>
</dbReference>
<accession>A0AA40AN86</accession>
<keyword evidence="8" id="KW-1185">Reference proteome</keyword>
<keyword evidence="3" id="KW-0833">Ubl conjugation pathway</keyword>
<reference evidence="7" key="1">
    <citation type="submission" date="2023-06" db="EMBL/GenBank/DDBJ databases">
        <title>Genome-scale phylogeny and comparative genomics of the fungal order Sordariales.</title>
        <authorList>
            <consortium name="Lawrence Berkeley National Laboratory"/>
            <person name="Hensen N."/>
            <person name="Bonometti L."/>
            <person name="Westerberg I."/>
            <person name="Brannstrom I.O."/>
            <person name="Guillou S."/>
            <person name="Cros-Aarteil S."/>
            <person name="Calhoun S."/>
            <person name="Haridas S."/>
            <person name="Kuo A."/>
            <person name="Mondo S."/>
            <person name="Pangilinan J."/>
            <person name="Riley R."/>
            <person name="Labutti K."/>
            <person name="Andreopoulos B."/>
            <person name="Lipzen A."/>
            <person name="Chen C."/>
            <person name="Yanf M."/>
            <person name="Daum C."/>
            <person name="Ng V."/>
            <person name="Clum A."/>
            <person name="Steindorff A."/>
            <person name="Ohm R."/>
            <person name="Martin F."/>
            <person name="Silar P."/>
            <person name="Natvig D."/>
            <person name="Lalanne C."/>
            <person name="Gautier V."/>
            <person name="Ament-Velasquez S.L."/>
            <person name="Kruys A."/>
            <person name="Hutchinson M.I."/>
            <person name="Powell A.J."/>
            <person name="Barry K."/>
            <person name="Miller A.N."/>
            <person name="Grigoriev I.V."/>
            <person name="Debuchy R."/>
            <person name="Gladieux P."/>
            <person name="Thoren M.H."/>
            <person name="Johannesson H."/>
        </authorList>
    </citation>
    <scope>NUCLEOTIDE SEQUENCE</scope>
    <source>
        <strain evidence="7">CBS 540.89</strain>
    </source>
</reference>
<dbReference type="Proteomes" id="UP001172159">
    <property type="component" value="Unassembled WGS sequence"/>
</dbReference>
<keyword evidence="1" id="KW-0479">Metal-binding</keyword>
<protein>
    <recommendedName>
        <fullName evidence="6">IBR domain-containing protein</fullName>
    </recommendedName>
</protein>
<sequence length="261" mass="29858">MPPLRTTYDCTICLTPFLTPNPPFPPTPIPTCGHHHCPKCLTTNLTLSLKTLPFRPATCCSQRPGAHIPPSIFRRLHALPSETITLYRQKLTEYESLSRPRPRDIIFHPLHNPPPTRRILSHHTTTATYCHDPQCSTFIPDILAGKCRKCKKRTCVECKERFHLGEGGCKQQEDLDAPAAEEQPGKGRKVKSESDEREMWELTKELMREMGWRRCPGCRAGVEKTEGCNHMYTLDGIWFLLLNRQHGHNVRIIYRDVSGGR</sequence>
<evidence type="ECO:0000313" key="8">
    <source>
        <dbReference type="Proteomes" id="UP001172159"/>
    </source>
</evidence>
<keyword evidence="4" id="KW-0862">Zinc</keyword>
<dbReference type="GO" id="GO:0004842">
    <property type="term" value="F:ubiquitin-protein transferase activity"/>
    <property type="evidence" value="ECO:0007669"/>
    <property type="project" value="InterPro"/>
</dbReference>
<dbReference type="InterPro" id="IPR031127">
    <property type="entry name" value="E3_UB_ligase_RBR"/>
</dbReference>
<evidence type="ECO:0000256" key="5">
    <source>
        <dbReference type="SAM" id="MobiDB-lite"/>
    </source>
</evidence>
<evidence type="ECO:0000256" key="4">
    <source>
        <dbReference type="ARBA" id="ARBA00022833"/>
    </source>
</evidence>
<evidence type="ECO:0000256" key="1">
    <source>
        <dbReference type="ARBA" id="ARBA00022723"/>
    </source>
</evidence>
<feature type="domain" description="IBR" evidence="6">
    <location>
        <begin position="120"/>
        <end position="166"/>
    </location>
</feature>
<dbReference type="GO" id="GO:0016567">
    <property type="term" value="P:protein ubiquitination"/>
    <property type="evidence" value="ECO:0007669"/>
    <property type="project" value="InterPro"/>
</dbReference>
<gene>
    <name evidence="7" type="ORF">B0T21DRAFT_425143</name>
</gene>
<dbReference type="EMBL" id="JAUKTV010000013">
    <property type="protein sequence ID" value="KAK0718937.1"/>
    <property type="molecule type" value="Genomic_DNA"/>
</dbReference>
<keyword evidence="2" id="KW-0863">Zinc-finger</keyword>
<evidence type="ECO:0000313" key="7">
    <source>
        <dbReference type="EMBL" id="KAK0718937.1"/>
    </source>
</evidence>
<evidence type="ECO:0000256" key="2">
    <source>
        <dbReference type="ARBA" id="ARBA00022771"/>
    </source>
</evidence>
<comment type="caution">
    <text evidence="7">The sequence shown here is derived from an EMBL/GenBank/DDBJ whole genome shotgun (WGS) entry which is preliminary data.</text>
</comment>
<feature type="region of interest" description="Disordered" evidence="5">
    <location>
        <begin position="173"/>
        <end position="196"/>
    </location>
</feature>
<dbReference type="Pfam" id="PF01485">
    <property type="entry name" value="IBR"/>
    <property type="match status" value="1"/>
</dbReference>
<dbReference type="InterPro" id="IPR013083">
    <property type="entry name" value="Znf_RING/FYVE/PHD"/>
</dbReference>
<organism evidence="7 8">
    <name type="scientific">Apiosordaria backusii</name>
    <dbReference type="NCBI Taxonomy" id="314023"/>
    <lineage>
        <taxon>Eukaryota</taxon>
        <taxon>Fungi</taxon>
        <taxon>Dikarya</taxon>
        <taxon>Ascomycota</taxon>
        <taxon>Pezizomycotina</taxon>
        <taxon>Sordariomycetes</taxon>
        <taxon>Sordariomycetidae</taxon>
        <taxon>Sordariales</taxon>
        <taxon>Lasiosphaeriaceae</taxon>
        <taxon>Apiosordaria</taxon>
    </lineage>
</organism>
<proteinExistence type="predicted"/>
<evidence type="ECO:0000256" key="3">
    <source>
        <dbReference type="ARBA" id="ARBA00022786"/>
    </source>
</evidence>